<evidence type="ECO:0000256" key="14">
    <source>
        <dbReference type="ARBA" id="ARBA00023306"/>
    </source>
</evidence>
<keyword evidence="6" id="KW-0597">Phosphoprotein</keyword>
<evidence type="ECO:0000313" key="18">
    <source>
        <dbReference type="EMBL" id="KAG8582226.1"/>
    </source>
</evidence>
<feature type="region of interest" description="Disordered" evidence="17">
    <location>
        <begin position="926"/>
        <end position="989"/>
    </location>
</feature>
<evidence type="ECO:0000256" key="17">
    <source>
        <dbReference type="SAM" id="MobiDB-lite"/>
    </source>
</evidence>
<comment type="subcellular location">
    <subcellularLocation>
        <location evidence="3">Cytoplasm</location>
    </subcellularLocation>
    <subcellularLocation>
        <location evidence="1">Mitochondrion</location>
    </subcellularLocation>
    <subcellularLocation>
        <location evidence="2">Nucleus</location>
        <location evidence="2">PML body</location>
    </subcellularLocation>
</comment>
<keyword evidence="11" id="KW-0010">Activator</keyword>
<keyword evidence="13" id="KW-0539">Nucleus</keyword>
<feature type="compositionally biased region" description="Basic and acidic residues" evidence="17">
    <location>
        <begin position="1391"/>
        <end position="1409"/>
    </location>
</feature>
<dbReference type="GO" id="GO:0016605">
    <property type="term" value="C:PML body"/>
    <property type="evidence" value="ECO:0007669"/>
    <property type="project" value="UniProtKB-SubCell"/>
</dbReference>
<keyword evidence="4" id="KW-0963">Cytoplasm</keyword>
<dbReference type="InterPro" id="IPR049257">
    <property type="entry name" value="Gon4l/CASP8AP2_myb-like"/>
</dbReference>
<dbReference type="GO" id="GO:0005739">
    <property type="term" value="C:mitochondrion"/>
    <property type="evidence" value="ECO:0007669"/>
    <property type="project" value="UniProtKB-SubCell"/>
</dbReference>
<organism evidence="18 19">
    <name type="scientific">Engystomops pustulosus</name>
    <name type="common">Tungara frog</name>
    <name type="synonym">Physalaemus pustulosus</name>
    <dbReference type="NCBI Taxonomy" id="76066"/>
    <lineage>
        <taxon>Eukaryota</taxon>
        <taxon>Metazoa</taxon>
        <taxon>Chordata</taxon>
        <taxon>Craniata</taxon>
        <taxon>Vertebrata</taxon>
        <taxon>Euteleostomi</taxon>
        <taxon>Amphibia</taxon>
        <taxon>Batrachia</taxon>
        <taxon>Anura</taxon>
        <taxon>Neobatrachia</taxon>
        <taxon>Hyloidea</taxon>
        <taxon>Leptodactylidae</taxon>
        <taxon>Leiuperinae</taxon>
        <taxon>Engystomops</taxon>
    </lineage>
</organism>
<name>A0AAV7CCA8_ENGPU</name>
<evidence type="ECO:0000256" key="15">
    <source>
        <dbReference type="ARBA" id="ARBA00069865"/>
    </source>
</evidence>
<dbReference type="PANTHER" id="PTHR15489:SF2">
    <property type="entry name" value="CASP8-ASSOCIATED PROTEIN 2"/>
    <property type="match status" value="1"/>
</dbReference>
<dbReference type="Pfam" id="PF21227">
    <property type="entry name" value="Myb_DNA-binding_7"/>
    <property type="match status" value="1"/>
</dbReference>
<reference evidence="18" key="1">
    <citation type="thesis" date="2020" institute="ProQuest LLC" country="789 East Eisenhower Parkway, Ann Arbor, MI, USA">
        <title>Comparative Genomics and Chromosome Evolution.</title>
        <authorList>
            <person name="Mudd A.B."/>
        </authorList>
    </citation>
    <scope>NUCLEOTIDE SEQUENCE</scope>
    <source>
        <strain evidence="18">237g6f4</strain>
        <tissue evidence="18">Blood</tissue>
    </source>
</reference>
<evidence type="ECO:0000256" key="13">
    <source>
        <dbReference type="ARBA" id="ARBA00023242"/>
    </source>
</evidence>
<keyword evidence="14" id="KW-0131">Cell cycle</keyword>
<evidence type="ECO:0000256" key="4">
    <source>
        <dbReference type="ARBA" id="ARBA00022490"/>
    </source>
</evidence>
<feature type="compositionally biased region" description="Basic and acidic residues" evidence="17">
    <location>
        <begin position="227"/>
        <end position="334"/>
    </location>
</feature>
<feature type="compositionally biased region" description="Basic and acidic residues" evidence="17">
    <location>
        <begin position="104"/>
        <end position="166"/>
    </location>
</feature>
<evidence type="ECO:0000256" key="8">
    <source>
        <dbReference type="ARBA" id="ARBA00022990"/>
    </source>
</evidence>
<dbReference type="GO" id="GO:0008625">
    <property type="term" value="P:extrinsic apoptotic signaling pathway via death domain receptors"/>
    <property type="evidence" value="ECO:0007669"/>
    <property type="project" value="TreeGrafter"/>
</dbReference>
<feature type="region of interest" description="Disordered" evidence="17">
    <location>
        <begin position="502"/>
        <end position="523"/>
    </location>
</feature>
<dbReference type="PANTHER" id="PTHR15489">
    <property type="entry name" value="CASPASE 8 ASSOCIATED PROTEIN 2"/>
    <property type="match status" value="1"/>
</dbReference>
<dbReference type="EMBL" id="WNYA01000003">
    <property type="protein sequence ID" value="KAG8582226.1"/>
    <property type="molecule type" value="Genomic_DNA"/>
</dbReference>
<dbReference type="CDD" id="cd12202">
    <property type="entry name" value="CASP8AP2"/>
    <property type="match status" value="1"/>
</dbReference>
<keyword evidence="9" id="KW-0805">Transcription regulation</keyword>
<feature type="compositionally biased region" description="Basic and acidic residues" evidence="17">
    <location>
        <begin position="211"/>
        <end position="220"/>
    </location>
</feature>
<proteinExistence type="predicted"/>
<comment type="caution">
    <text evidence="18">The sequence shown here is derived from an EMBL/GenBank/DDBJ whole genome shotgun (WGS) entry which is preliminary data.</text>
</comment>
<keyword evidence="12" id="KW-0804">Transcription</keyword>
<feature type="compositionally biased region" description="Polar residues" evidence="17">
    <location>
        <begin position="931"/>
        <end position="955"/>
    </location>
</feature>
<evidence type="ECO:0000256" key="7">
    <source>
        <dbReference type="ARBA" id="ARBA00022703"/>
    </source>
</evidence>
<keyword evidence="8" id="KW-0007">Acetylation</keyword>
<feature type="compositionally biased region" description="Polar residues" evidence="17">
    <location>
        <begin position="75"/>
        <end position="88"/>
    </location>
</feature>
<dbReference type="GO" id="GO:0036337">
    <property type="term" value="P:Fas signaling pathway"/>
    <property type="evidence" value="ECO:0007669"/>
    <property type="project" value="TreeGrafter"/>
</dbReference>
<feature type="compositionally biased region" description="Basic and acidic residues" evidence="17">
    <location>
        <begin position="1356"/>
        <end position="1365"/>
    </location>
</feature>
<evidence type="ECO:0000256" key="11">
    <source>
        <dbReference type="ARBA" id="ARBA00023159"/>
    </source>
</evidence>
<evidence type="ECO:0000256" key="12">
    <source>
        <dbReference type="ARBA" id="ARBA00023163"/>
    </source>
</evidence>
<feature type="region of interest" description="Disordered" evidence="17">
    <location>
        <begin position="1348"/>
        <end position="1417"/>
    </location>
</feature>
<dbReference type="SUPFAM" id="SSF46689">
    <property type="entry name" value="Homeodomain-like"/>
    <property type="match status" value="1"/>
</dbReference>
<accession>A0AAV7CCA8</accession>
<dbReference type="FunFam" id="1.10.10.60:FF:000265">
    <property type="entry name" value="CASP8-associated protein 2 isoform X1"/>
    <property type="match status" value="1"/>
</dbReference>
<evidence type="ECO:0000256" key="9">
    <source>
        <dbReference type="ARBA" id="ARBA00023015"/>
    </source>
</evidence>
<evidence type="ECO:0000256" key="3">
    <source>
        <dbReference type="ARBA" id="ARBA00004496"/>
    </source>
</evidence>
<evidence type="ECO:0000256" key="16">
    <source>
        <dbReference type="ARBA" id="ARBA00078515"/>
    </source>
</evidence>
<protein>
    <recommendedName>
        <fullName evidence="15">CASP8-associated protein 2</fullName>
    </recommendedName>
    <alternativeName>
        <fullName evidence="16">FLICE-associated huge protein</fullName>
    </alternativeName>
</protein>
<evidence type="ECO:0000256" key="1">
    <source>
        <dbReference type="ARBA" id="ARBA00004173"/>
    </source>
</evidence>
<dbReference type="Proteomes" id="UP000824782">
    <property type="component" value="Unassembled WGS sequence"/>
</dbReference>
<keyword evidence="10" id="KW-0496">Mitochondrion</keyword>
<feature type="region of interest" description="Disordered" evidence="17">
    <location>
        <begin position="710"/>
        <end position="736"/>
    </location>
</feature>
<dbReference type="InterPro" id="IPR009057">
    <property type="entry name" value="Homeodomain-like_sf"/>
</dbReference>
<keyword evidence="19" id="KW-1185">Reference proteome</keyword>
<dbReference type="Gene3D" id="1.10.10.60">
    <property type="entry name" value="Homeodomain-like"/>
    <property type="match status" value="1"/>
</dbReference>
<evidence type="ECO:0000256" key="6">
    <source>
        <dbReference type="ARBA" id="ARBA00022553"/>
    </source>
</evidence>
<sequence length="1501" mass="168744">MRNMQNLAIQNNLQSCDITNHHSIAFCDKEKACIESGKTCTSINPIAKLCLERTDRKTLEPCIEVNDKNKKEMGLTSQNKEIGQNEKSQANERPKSSLVNSVTESHELKEKTCRSPPKCEKNESSQEHKNLKPDNHCETENRKYNSSSTKEKRQLKDLDYSGEKHVNKYATSLNSRESKAYEKEKNSESRHRTSGKKEEPRRSKRTPILSPKDDASHKVLELSNGKRSNDSGRKDRLCSESSESKHENKYLKPSKPENSMRNKLNRENKTDRSDRDRRDEKKRSRDEQERSRRDRNDKGHEKKERDRHQSSNRDKSNHCKVSEKNRNGEKAKVDNIQKDLKLSFMETLNLTLSPAKKTPTDAPQMFTSESNMENEKARDSSQLSVVENNADSLHCPKTNLRDSEPVLMDHNTSKVLNIEDSKLESHNGPVEDTKACSNEPLPNAVIDENNVLLANVTVENRPVLSTALNTVNSDEMATHSVADVSDVFDLDSFIEIDRCSGSPTSDVLNESMPAEQTHDDGSVLEQREDTDAKAIELKSNETEIPKGICESPVTDFVNVSPKGISESKHCFHDEGSIDLNFLRHIPDVLSPLKSPPRPKALHTLERAAKGSVVSILNKELLPETSTKSTFLSETEELNKENYQPDKSDFCCKNTAMNSDEVEEGEILSDDEQLCKQTLQTINNHSIIVPDQGTDVNKSQSVQDNELLTPSELTPKTVPPGRSVTKHQAKIDTQPKLSANATNRKRVSVDSCLDGILKIVTPSTIQDVLQMLRIIRKHIRKKYMKFKIQFPLSQFHRIIEAATLYFITLVRSLDWSSLCSSPERLQKKLCRQIETRLKTLKKNGIVDRIFEQHLFDMKKRLWKFVEEQLDALFDTLKTVILNLCDKAEMEKGTTSCTNTQSEKKNKCTDKVCLPSLGSVPCVRLHSPARVSSPKTQNDHGNSVQKLVKASTRTSLSSEKDDLPSSTVNLTSIPSNLSPARTSTVDEPSPISKLNTSGLSFDLVSDDHMGDIFKSLLHISDDLPPKTLTESMWILGTPEKVSSQTFDSVGLTPGEKTPIKSAFWSSISPPHMQTFPRLESVLNPDVFDENCLLEIPTTVSSSKIVNGCEDRTKSYSSVLIEDLAVSLTVPSPLKSDSHLSFLRCDTEPVSEADVKCCQGSLLDEEDATEEDIHLTLESDNSSIGSLEDLCESGNFQYHPSEPMQAVIMEKSNDHFIVKIRRAVSSSSPVCDRTPEGADNTVRESLQIVKDDEMGLETRLETKIETHTAGMLVHPDHLHLENVPENSIVDVNPHNGIQPPGPDDEFVFKLPPNRSQHLEIQAEKKLTADITEHTEIDSVKSVPNCVEETCILDPPTDIRPIKTSDVKTVDLNSKKKKRTSVDAKPLSKRQKFSSPDEDKSNESKNLDLERSIGKKQKRTDINIHSSKVSPSSLSAKNVIKKKGEVVVSWTRDEDRSILLECQKLGPTKKTFLFLSSAMNKYPHQVEERFRQLMKLFKKSKDSSS</sequence>
<feature type="compositionally biased region" description="Polar residues" evidence="17">
    <location>
        <begin position="962"/>
        <end position="989"/>
    </location>
</feature>
<feature type="region of interest" description="Disordered" evidence="17">
    <location>
        <begin position="73"/>
        <end position="334"/>
    </location>
</feature>
<evidence type="ECO:0000256" key="5">
    <source>
        <dbReference type="ARBA" id="ARBA00022491"/>
    </source>
</evidence>
<evidence type="ECO:0000256" key="10">
    <source>
        <dbReference type="ARBA" id="ARBA00023128"/>
    </source>
</evidence>
<evidence type="ECO:0000256" key="2">
    <source>
        <dbReference type="ARBA" id="ARBA00004322"/>
    </source>
</evidence>
<gene>
    <name evidence="18" type="ORF">GDO81_007966</name>
</gene>
<dbReference type="GO" id="GO:0003714">
    <property type="term" value="F:transcription corepressor activity"/>
    <property type="evidence" value="ECO:0007669"/>
    <property type="project" value="TreeGrafter"/>
</dbReference>
<dbReference type="InterPro" id="IPR039674">
    <property type="entry name" value="FLASH"/>
</dbReference>
<evidence type="ECO:0000313" key="19">
    <source>
        <dbReference type="Proteomes" id="UP000824782"/>
    </source>
</evidence>
<keyword evidence="5" id="KW-0678">Repressor</keyword>
<keyword evidence="7" id="KW-0053">Apoptosis</keyword>
<feature type="compositionally biased region" description="Basic and acidic residues" evidence="17">
    <location>
        <begin position="176"/>
        <end position="201"/>
    </location>
</feature>